<dbReference type="GO" id="GO:0006364">
    <property type="term" value="P:rRNA processing"/>
    <property type="evidence" value="ECO:0007669"/>
    <property type="project" value="TreeGrafter"/>
</dbReference>
<dbReference type="GO" id="GO:0000027">
    <property type="term" value="P:ribosomal large subunit assembly"/>
    <property type="evidence" value="ECO:0007669"/>
    <property type="project" value="UniProtKB-UniRule"/>
</dbReference>
<gene>
    <name evidence="7" type="ORF">H2200_002954</name>
</gene>
<comment type="function">
    <text evidence="5">May play a role in ribosome biogenesis.</text>
</comment>
<accession>A0AA38XGF1</accession>
<feature type="compositionally biased region" description="Basic and acidic residues" evidence="6">
    <location>
        <begin position="103"/>
        <end position="113"/>
    </location>
</feature>
<feature type="compositionally biased region" description="Basic and acidic residues" evidence="6">
    <location>
        <begin position="284"/>
        <end position="295"/>
    </location>
</feature>
<evidence type="ECO:0000313" key="7">
    <source>
        <dbReference type="EMBL" id="KAJ9613013.1"/>
    </source>
</evidence>
<comment type="similarity">
    <text evidence="1 5">Belongs to the NOP53 family.</text>
</comment>
<dbReference type="EMBL" id="JAPDRK010000004">
    <property type="protein sequence ID" value="KAJ9613013.1"/>
    <property type="molecule type" value="Genomic_DNA"/>
</dbReference>
<dbReference type="Pfam" id="PF07767">
    <property type="entry name" value="Nop53"/>
    <property type="match status" value="1"/>
</dbReference>
<dbReference type="InterPro" id="IPR011687">
    <property type="entry name" value="Nop53/GLTSCR2"/>
</dbReference>
<feature type="region of interest" description="Disordered" evidence="6">
    <location>
        <begin position="262"/>
        <end position="332"/>
    </location>
</feature>
<dbReference type="GO" id="GO:0008097">
    <property type="term" value="F:5S rRNA binding"/>
    <property type="evidence" value="ECO:0007669"/>
    <property type="project" value="TreeGrafter"/>
</dbReference>
<dbReference type="GO" id="GO:0005654">
    <property type="term" value="C:nucleoplasm"/>
    <property type="evidence" value="ECO:0007669"/>
    <property type="project" value="UniProtKB-SubCell"/>
</dbReference>
<feature type="compositionally biased region" description="Acidic residues" evidence="6">
    <location>
        <begin position="274"/>
        <end position="283"/>
    </location>
</feature>
<feature type="compositionally biased region" description="Basic and acidic residues" evidence="6">
    <location>
        <begin position="316"/>
        <end position="332"/>
    </location>
</feature>
<proteinExistence type="inferred from homology"/>
<protein>
    <recommendedName>
        <fullName evidence="2 5">Ribosome biogenesis protein NOP53</fullName>
    </recommendedName>
</protein>
<dbReference type="GO" id="GO:0005730">
    <property type="term" value="C:nucleolus"/>
    <property type="evidence" value="ECO:0007669"/>
    <property type="project" value="UniProtKB-SubCell"/>
</dbReference>
<feature type="compositionally biased region" description="Basic and acidic residues" evidence="6">
    <location>
        <begin position="176"/>
        <end position="185"/>
    </location>
</feature>
<evidence type="ECO:0000256" key="6">
    <source>
        <dbReference type="SAM" id="MobiDB-lite"/>
    </source>
</evidence>
<evidence type="ECO:0000256" key="2">
    <source>
        <dbReference type="ARBA" id="ARBA00018339"/>
    </source>
</evidence>
<comment type="caution">
    <text evidence="7">The sequence shown here is derived from an EMBL/GenBank/DDBJ whole genome shotgun (WGS) entry which is preliminary data.</text>
</comment>
<evidence type="ECO:0000313" key="8">
    <source>
        <dbReference type="Proteomes" id="UP001172673"/>
    </source>
</evidence>
<sequence length="455" mass="50932">MAPSSTSKTAPSQPSQPSRKGKKAWRKNVDITPVTSGLESLREEIIQHGRPLAEKSQNELFALDIVGATPEQVARRAKEGKKIKVLKMDEILGRRSAVPAVDGGKKRPLDPRTSDGMVAAKRQKKDWVSKKEVARIRSNLDKASRLEVENIDNEVPDLDLWDNTNTSMEAAAAPADEQRQDEYIPKPKTKVAPPTLRRPAVALTQTGLPTQAVATPDAGQSYNPSFDEWDNLLNREGEKEVQAEQKRLTDAKIAAEKQARIDALAAQPDREPGDDGESEWEGFETDHSDINEAEMKRRKRPERKTPVQKNKLKRRKEAERLAKHEARMGDRQKRGEEIVKALIARQETEEQGLTQAATQVSDSAAPGEISLRRKTTLGPSKASIPAAPLELVLPDELQDSLRRLKPEGNLLNDRFRNLLVNGKLEARKPTSYAASRKRQVKFTEKWWSKDFAIRA</sequence>
<comment type="subcellular location">
    <subcellularLocation>
        <location evidence="5">Nucleus</location>
        <location evidence="5">Nucleolus</location>
    </subcellularLocation>
    <subcellularLocation>
        <location evidence="5">Nucleus</location>
        <location evidence="5">Nucleoplasm</location>
    </subcellularLocation>
</comment>
<keyword evidence="3 5" id="KW-0690">Ribosome biogenesis</keyword>
<evidence type="ECO:0000256" key="3">
    <source>
        <dbReference type="ARBA" id="ARBA00022517"/>
    </source>
</evidence>
<dbReference type="Proteomes" id="UP001172673">
    <property type="component" value="Unassembled WGS sequence"/>
</dbReference>
<reference evidence="7" key="1">
    <citation type="submission" date="2022-10" db="EMBL/GenBank/DDBJ databases">
        <title>Culturing micro-colonial fungi from biological soil crusts in the Mojave desert and describing Neophaeococcomyces mojavensis, and introducing the new genera and species Taxawa tesnikishii.</title>
        <authorList>
            <person name="Kurbessoian T."/>
            <person name="Stajich J.E."/>
        </authorList>
    </citation>
    <scope>NUCLEOTIDE SEQUENCE</scope>
    <source>
        <strain evidence="7">TK_41</strain>
    </source>
</reference>
<feature type="region of interest" description="Disordered" evidence="6">
    <location>
        <begin position="171"/>
        <end position="197"/>
    </location>
</feature>
<evidence type="ECO:0000256" key="4">
    <source>
        <dbReference type="ARBA" id="ARBA00023242"/>
    </source>
</evidence>
<dbReference type="PANTHER" id="PTHR14211">
    <property type="entry name" value="GLIOMA SUPPRESSOR CANDIDATE REGION GENE 2"/>
    <property type="match status" value="1"/>
</dbReference>
<organism evidence="7 8">
    <name type="scientific">Cladophialophora chaetospira</name>
    <dbReference type="NCBI Taxonomy" id="386627"/>
    <lineage>
        <taxon>Eukaryota</taxon>
        <taxon>Fungi</taxon>
        <taxon>Dikarya</taxon>
        <taxon>Ascomycota</taxon>
        <taxon>Pezizomycotina</taxon>
        <taxon>Eurotiomycetes</taxon>
        <taxon>Chaetothyriomycetidae</taxon>
        <taxon>Chaetothyriales</taxon>
        <taxon>Herpotrichiellaceae</taxon>
        <taxon>Cladophialophora</taxon>
    </lineage>
</organism>
<evidence type="ECO:0000256" key="1">
    <source>
        <dbReference type="ARBA" id="ARBA00008838"/>
    </source>
</evidence>
<evidence type="ECO:0000256" key="5">
    <source>
        <dbReference type="PIRNR" id="PIRNR017302"/>
    </source>
</evidence>
<dbReference type="AlphaFoldDB" id="A0AA38XGF1"/>
<keyword evidence="4 5" id="KW-0539">Nucleus</keyword>
<feature type="compositionally biased region" description="Polar residues" evidence="6">
    <location>
        <begin position="1"/>
        <end position="18"/>
    </location>
</feature>
<dbReference type="PIRSF" id="PIRSF017302">
    <property type="entry name" value="Gltscr2"/>
    <property type="match status" value="1"/>
</dbReference>
<dbReference type="PANTHER" id="PTHR14211:SF7">
    <property type="entry name" value="RIBOSOME BIOGENESIS PROTEIN NOP53"/>
    <property type="match status" value="1"/>
</dbReference>
<feature type="region of interest" description="Disordered" evidence="6">
    <location>
        <begin position="97"/>
        <end position="124"/>
    </location>
</feature>
<name>A0AA38XGF1_9EURO</name>
<keyword evidence="8" id="KW-1185">Reference proteome</keyword>
<feature type="region of interest" description="Disordered" evidence="6">
    <location>
        <begin position="1"/>
        <end position="31"/>
    </location>
</feature>